<comment type="subcellular location">
    <subcellularLocation>
        <location evidence="7">Cytoplasm</location>
    </subcellularLocation>
</comment>
<dbReference type="Pfam" id="PF01171">
    <property type="entry name" value="ATP_bind_3"/>
    <property type="match status" value="1"/>
</dbReference>
<dbReference type="Gene3D" id="3.40.50.620">
    <property type="entry name" value="HUPs"/>
    <property type="match status" value="1"/>
</dbReference>
<evidence type="ECO:0000256" key="3">
    <source>
        <dbReference type="ARBA" id="ARBA00022694"/>
    </source>
</evidence>
<evidence type="ECO:0000256" key="1">
    <source>
        <dbReference type="ARBA" id="ARBA00022490"/>
    </source>
</evidence>
<keyword evidence="5 7" id="KW-0067">ATP-binding</keyword>
<feature type="binding site" evidence="7">
    <location>
        <begin position="44"/>
        <end position="49"/>
    </location>
    <ligand>
        <name>ATP</name>
        <dbReference type="ChEBI" id="CHEBI:30616"/>
    </ligand>
</feature>
<proteinExistence type="inferred from homology"/>
<dbReference type="PANTHER" id="PTHR43033">
    <property type="entry name" value="TRNA(ILE)-LYSIDINE SYNTHASE-RELATED"/>
    <property type="match status" value="1"/>
</dbReference>
<organism evidence="10 11">
    <name type="scientific">Nocardioides yefusunii</name>
    <dbReference type="NCBI Taxonomy" id="2500546"/>
    <lineage>
        <taxon>Bacteria</taxon>
        <taxon>Bacillati</taxon>
        <taxon>Actinomycetota</taxon>
        <taxon>Actinomycetes</taxon>
        <taxon>Propionibacteriales</taxon>
        <taxon>Nocardioidaceae</taxon>
        <taxon>Nocardioides</taxon>
    </lineage>
</organism>
<dbReference type="InterPro" id="IPR014729">
    <property type="entry name" value="Rossmann-like_a/b/a_fold"/>
</dbReference>
<dbReference type="InterPro" id="IPR011063">
    <property type="entry name" value="TilS/TtcA_N"/>
</dbReference>
<dbReference type="SUPFAM" id="SSF82829">
    <property type="entry name" value="MesJ substrate recognition domain-like"/>
    <property type="match status" value="1"/>
</dbReference>
<dbReference type="HAMAP" id="MF_01161">
    <property type="entry name" value="tRNA_Ile_lys_synt"/>
    <property type="match status" value="1"/>
</dbReference>
<gene>
    <name evidence="7 10" type="primary">tilS</name>
    <name evidence="10" type="ORF">ACFPWU_09865</name>
</gene>
<keyword evidence="4 7" id="KW-0547">Nucleotide-binding</keyword>
<reference evidence="11" key="1">
    <citation type="journal article" date="2019" name="Int. J. Syst. Evol. Microbiol.">
        <title>The Global Catalogue of Microorganisms (GCM) 10K type strain sequencing project: providing services to taxonomists for standard genome sequencing and annotation.</title>
        <authorList>
            <consortium name="The Broad Institute Genomics Platform"/>
            <consortium name="The Broad Institute Genome Sequencing Center for Infectious Disease"/>
            <person name="Wu L."/>
            <person name="Ma J."/>
        </authorList>
    </citation>
    <scope>NUCLEOTIDE SEQUENCE [LARGE SCALE GENOMIC DNA]</scope>
    <source>
        <strain evidence="11">DFY28</strain>
    </source>
</reference>
<protein>
    <recommendedName>
        <fullName evidence="7">tRNA(Ile)-lysidine synthase</fullName>
        <ecNumber evidence="7">6.3.4.19</ecNumber>
    </recommendedName>
    <alternativeName>
        <fullName evidence="7">tRNA(Ile)-2-lysyl-cytidine synthase</fullName>
    </alternativeName>
    <alternativeName>
        <fullName evidence="7">tRNA(Ile)-lysidine synthetase</fullName>
    </alternativeName>
</protein>
<dbReference type="InterPro" id="IPR012094">
    <property type="entry name" value="tRNA_Ile_lys_synt"/>
</dbReference>
<evidence type="ECO:0000256" key="5">
    <source>
        <dbReference type="ARBA" id="ARBA00022840"/>
    </source>
</evidence>
<keyword evidence="11" id="KW-1185">Reference proteome</keyword>
<evidence type="ECO:0000256" key="2">
    <source>
        <dbReference type="ARBA" id="ARBA00022598"/>
    </source>
</evidence>
<sequence length="337" mass="36309">MTLQSDVAAVRLAVRRELTDLEAARGPSALDGAAGDPVVVVAVSGGADSLALLAATVFETRRSAWKVVGATVDHGLQDGSAEQAQKVLAQMRAIGVDETVGIRVQVEGAGQGPEAAARQARYAVLDQVAEKFSADAVFLGHTLDDQAETVLLGLTRGSGGRSIAGMRPGFDRYRRPLLGIRRSQTEAACRHEELDFWSDPHNTDPRYLRSRVRMDVLPVLERELGPGVAETLARTAESLRVDMEALDAMADNWLRQPDALAVDGLSQLPAALRRRVLRSAAVASGAIDAELFHGHVLALEELVTAWRGQRWIDLPGHLRGLRRDGVVIFERAPSLDS</sequence>
<dbReference type="InterPro" id="IPR012795">
    <property type="entry name" value="tRNA_Ile_lys_synt_N"/>
</dbReference>
<evidence type="ECO:0000256" key="7">
    <source>
        <dbReference type="HAMAP-Rule" id="MF_01161"/>
    </source>
</evidence>
<dbReference type="Proteomes" id="UP001596098">
    <property type="component" value="Unassembled WGS sequence"/>
</dbReference>
<dbReference type="EC" id="6.3.4.19" evidence="7"/>
<comment type="domain">
    <text evidence="7">The N-terminal region contains the highly conserved SGGXDS motif, predicted to be a P-loop motif involved in ATP binding.</text>
</comment>
<comment type="function">
    <text evidence="7">Ligates lysine onto the cytidine present at position 34 of the AUA codon-specific tRNA(Ile) that contains the anticodon CAU, in an ATP-dependent manner. Cytidine is converted to lysidine, thus changing the amino acid specificity of the tRNA from methionine to isoleucine.</text>
</comment>
<dbReference type="Gene3D" id="1.20.59.20">
    <property type="match status" value="1"/>
</dbReference>
<dbReference type="RefSeq" id="WP_128221820.1">
    <property type="nucleotide sequence ID" value="NZ_CP034929.1"/>
</dbReference>
<dbReference type="Pfam" id="PF09179">
    <property type="entry name" value="TilS"/>
    <property type="match status" value="1"/>
</dbReference>
<comment type="caution">
    <text evidence="10">The sequence shown here is derived from an EMBL/GenBank/DDBJ whole genome shotgun (WGS) entry which is preliminary data.</text>
</comment>
<keyword evidence="3 7" id="KW-0819">tRNA processing</keyword>
<name>A0ABW1QYN2_9ACTN</name>
<keyword evidence="2 7" id="KW-0436">Ligase</keyword>
<evidence type="ECO:0000259" key="9">
    <source>
        <dbReference type="Pfam" id="PF09179"/>
    </source>
</evidence>
<dbReference type="CDD" id="cd01992">
    <property type="entry name" value="TilS_N"/>
    <property type="match status" value="1"/>
</dbReference>
<keyword evidence="1 7" id="KW-0963">Cytoplasm</keyword>
<dbReference type="NCBIfam" id="TIGR02432">
    <property type="entry name" value="lysidine_TilS_N"/>
    <property type="match status" value="1"/>
</dbReference>
<dbReference type="SUPFAM" id="SSF52402">
    <property type="entry name" value="Adenine nucleotide alpha hydrolases-like"/>
    <property type="match status" value="1"/>
</dbReference>
<accession>A0ABW1QYN2</accession>
<evidence type="ECO:0000313" key="10">
    <source>
        <dbReference type="EMBL" id="MFC6153962.1"/>
    </source>
</evidence>
<dbReference type="InterPro" id="IPR015262">
    <property type="entry name" value="tRNA_Ile_lys_synt_subst-bd"/>
</dbReference>
<evidence type="ECO:0000256" key="6">
    <source>
        <dbReference type="ARBA" id="ARBA00048539"/>
    </source>
</evidence>
<dbReference type="PANTHER" id="PTHR43033:SF1">
    <property type="entry name" value="TRNA(ILE)-LYSIDINE SYNTHASE-RELATED"/>
    <property type="match status" value="1"/>
</dbReference>
<dbReference type="EMBL" id="JBHSQI010000005">
    <property type="protein sequence ID" value="MFC6153962.1"/>
    <property type="molecule type" value="Genomic_DNA"/>
</dbReference>
<feature type="domain" description="tRNA(Ile)-lysidine/2-thiocytidine synthase N-terminal" evidence="8">
    <location>
        <begin position="39"/>
        <end position="213"/>
    </location>
</feature>
<comment type="catalytic activity">
    <reaction evidence="6 7">
        <text>cytidine(34) in tRNA(Ile2) + L-lysine + ATP = lysidine(34) in tRNA(Ile2) + AMP + diphosphate + H(+)</text>
        <dbReference type="Rhea" id="RHEA:43744"/>
        <dbReference type="Rhea" id="RHEA-COMP:10625"/>
        <dbReference type="Rhea" id="RHEA-COMP:10670"/>
        <dbReference type="ChEBI" id="CHEBI:15378"/>
        <dbReference type="ChEBI" id="CHEBI:30616"/>
        <dbReference type="ChEBI" id="CHEBI:32551"/>
        <dbReference type="ChEBI" id="CHEBI:33019"/>
        <dbReference type="ChEBI" id="CHEBI:82748"/>
        <dbReference type="ChEBI" id="CHEBI:83665"/>
        <dbReference type="ChEBI" id="CHEBI:456215"/>
        <dbReference type="EC" id="6.3.4.19"/>
    </reaction>
</comment>
<evidence type="ECO:0000313" key="11">
    <source>
        <dbReference type="Proteomes" id="UP001596098"/>
    </source>
</evidence>
<dbReference type="GO" id="GO:0032267">
    <property type="term" value="F:tRNA(Ile)-lysidine synthase activity"/>
    <property type="evidence" value="ECO:0007669"/>
    <property type="project" value="UniProtKB-EC"/>
</dbReference>
<feature type="domain" description="tRNA(Ile)-lysidine synthase substrate-binding" evidence="9">
    <location>
        <begin position="260"/>
        <end position="323"/>
    </location>
</feature>
<comment type="similarity">
    <text evidence="7">Belongs to the tRNA(Ile)-lysidine synthase family.</text>
</comment>
<evidence type="ECO:0000259" key="8">
    <source>
        <dbReference type="Pfam" id="PF01171"/>
    </source>
</evidence>
<evidence type="ECO:0000256" key="4">
    <source>
        <dbReference type="ARBA" id="ARBA00022741"/>
    </source>
</evidence>